<dbReference type="Proteomes" id="UP000664277">
    <property type="component" value="Unassembled WGS sequence"/>
</dbReference>
<dbReference type="InterPro" id="IPR044304">
    <property type="entry name" value="NUBPL-like"/>
</dbReference>
<evidence type="ECO:0000256" key="3">
    <source>
        <dbReference type="ARBA" id="ARBA00022723"/>
    </source>
</evidence>
<dbReference type="EMBL" id="JAFLCK010000001">
    <property type="protein sequence ID" value="MBN8658840.1"/>
    <property type="molecule type" value="Genomic_DNA"/>
</dbReference>
<keyword evidence="5 8" id="KW-0067">ATP-binding</keyword>
<proteinExistence type="inferred from homology"/>
<keyword evidence="8" id="KW-0378">Hydrolase</keyword>
<dbReference type="GO" id="GO:0140663">
    <property type="term" value="F:ATP-dependent FeS chaperone activity"/>
    <property type="evidence" value="ECO:0007669"/>
    <property type="project" value="InterPro"/>
</dbReference>
<dbReference type="Gene3D" id="3.40.50.300">
    <property type="entry name" value="P-loop containing nucleotide triphosphate hydrolases"/>
    <property type="match status" value="1"/>
</dbReference>
<dbReference type="PANTHER" id="PTHR42961:SF2">
    <property type="entry name" value="IRON-SULFUR PROTEIN NUBPL"/>
    <property type="match status" value="1"/>
</dbReference>
<comment type="similarity">
    <text evidence="8">Belongs to the Mrp/NBP35 ATP-binding proteins family.</text>
</comment>
<dbReference type="GO" id="GO:0016226">
    <property type="term" value="P:iron-sulfur cluster assembly"/>
    <property type="evidence" value="ECO:0007669"/>
    <property type="project" value="InterPro"/>
</dbReference>
<dbReference type="GO" id="GO:0046872">
    <property type="term" value="F:metal ion binding"/>
    <property type="evidence" value="ECO:0007669"/>
    <property type="project" value="UniProtKB-KW"/>
</dbReference>
<dbReference type="InterPro" id="IPR019591">
    <property type="entry name" value="Mrp/NBP35_ATP-bd"/>
</dbReference>
<dbReference type="InterPro" id="IPR034904">
    <property type="entry name" value="FSCA_dom_sf"/>
</dbReference>
<sequence>MFGSKKTGVQEADVKKALSQVMDPDLNIDVVTLGFISEIKIEGSKVSFKLTLTTPACPVKEKMEQECKDVVLALPGIETVEMETTAQVPNQRKNSDKEPIPGIKHLIAVTSGKGGVGKSTVSVNLAVALAKMGASVGILDADITGPNIPIMMGVDNYEPTAKDGRIIPAENHGVKCISMAFFVPKDTPLIWRGPMLDKGIKQFLRDVEWGELDYLIVDMPPGTGDAQLSISTATQLSGGVIVTTPQEVALLDGMRGLTMFQKMEVPILGFIENMSYFQPKGSSEQFEIFGRGGGKRLAEETEVPFLGEIPLDPEVRMGGDAGVPVTVSDENSPVTQAFMSIAKQVAAQVSIHNHQALTAV</sequence>
<evidence type="ECO:0000256" key="7">
    <source>
        <dbReference type="ARBA" id="ARBA00023014"/>
    </source>
</evidence>
<comment type="function">
    <text evidence="8">Binds and transfers iron-sulfur (Fe-S) clusters to target apoproteins. Can hydrolyze ATP.</text>
</comment>
<comment type="similarity">
    <text evidence="1">In the N-terminal section; belongs to the MIP18 family.</text>
</comment>
<dbReference type="SUPFAM" id="SSF52540">
    <property type="entry name" value="P-loop containing nucleoside triphosphate hydrolases"/>
    <property type="match status" value="1"/>
</dbReference>
<gene>
    <name evidence="10" type="ORF">J0M35_00645</name>
</gene>
<reference evidence="10" key="1">
    <citation type="submission" date="2021-02" db="EMBL/GenBank/DDBJ databases">
        <title>Genome-Resolved Metagenomics of a Microbial Community Performing Photosynthetic Biological Nutrient Removal.</title>
        <authorList>
            <person name="Mcdaniel E.A."/>
        </authorList>
    </citation>
    <scope>NUCLEOTIDE SEQUENCE</scope>
    <source>
        <strain evidence="10">UWPOB_OBS1</strain>
    </source>
</reference>
<dbReference type="Gene3D" id="3.30.300.130">
    <property type="entry name" value="Fe-S cluster assembly (FSCA)"/>
    <property type="match status" value="1"/>
</dbReference>
<dbReference type="PROSITE" id="PS01215">
    <property type="entry name" value="MRP"/>
    <property type="match status" value="1"/>
</dbReference>
<dbReference type="AlphaFoldDB" id="A0A8J7TJQ4"/>
<evidence type="ECO:0000313" key="11">
    <source>
        <dbReference type="Proteomes" id="UP000664277"/>
    </source>
</evidence>
<dbReference type="PANTHER" id="PTHR42961">
    <property type="entry name" value="IRON-SULFUR PROTEIN NUBPL"/>
    <property type="match status" value="1"/>
</dbReference>
<evidence type="ECO:0000256" key="8">
    <source>
        <dbReference type="HAMAP-Rule" id="MF_02040"/>
    </source>
</evidence>
<protein>
    <recommendedName>
        <fullName evidence="8">Iron-sulfur cluster carrier protein</fullName>
    </recommendedName>
</protein>
<evidence type="ECO:0000259" key="9">
    <source>
        <dbReference type="Pfam" id="PF01883"/>
    </source>
</evidence>
<evidence type="ECO:0000256" key="4">
    <source>
        <dbReference type="ARBA" id="ARBA00022741"/>
    </source>
</evidence>
<evidence type="ECO:0000256" key="2">
    <source>
        <dbReference type="ARBA" id="ARBA00008205"/>
    </source>
</evidence>
<comment type="similarity">
    <text evidence="2">In the C-terminal section; belongs to the Mrp/NBP35 ATP-binding proteins family.</text>
</comment>
<name>A0A8J7TJQ4_9BACT</name>
<dbReference type="SUPFAM" id="SSF117916">
    <property type="entry name" value="Fe-S cluster assembly (FSCA) domain-like"/>
    <property type="match status" value="1"/>
</dbReference>
<evidence type="ECO:0000256" key="5">
    <source>
        <dbReference type="ARBA" id="ARBA00022840"/>
    </source>
</evidence>
<dbReference type="FunFam" id="3.40.50.300:FF:001119">
    <property type="entry name" value="Iron-sulfur cluster carrier protein"/>
    <property type="match status" value="1"/>
</dbReference>
<dbReference type="InterPro" id="IPR002744">
    <property type="entry name" value="MIP18-like"/>
</dbReference>
<evidence type="ECO:0000256" key="1">
    <source>
        <dbReference type="ARBA" id="ARBA00007352"/>
    </source>
</evidence>
<dbReference type="GO" id="GO:0005524">
    <property type="term" value="F:ATP binding"/>
    <property type="evidence" value="ECO:0007669"/>
    <property type="project" value="UniProtKB-UniRule"/>
</dbReference>
<dbReference type="InterPro" id="IPR033756">
    <property type="entry name" value="YlxH/NBP35"/>
</dbReference>
<keyword evidence="4 8" id="KW-0547">Nucleotide-binding</keyword>
<organism evidence="10 11">
    <name type="scientific">Candidatus Obscuribacter phosphatis</name>
    <dbReference type="NCBI Taxonomy" id="1906157"/>
    <lineage>
        <taxon>Bacteria</taxon>
        <taxon>Bacillati</taxon>
        <taxon>Candidatus Melainabacteria</taxon>
        <taxon>Candidatus Obscuribacterales</taxon>
        <taxon>Candidatus Obscuribacteraceae</taxon>
        <taxon>Candidatus Obscuribacter</taxon>
    </lineage>
</organism>
<dbReference type="GO" id="GO:0051539">
    <property type="term" value="F:4 iron, 4 sulfur cluster binding"/>
    <property type="evidence" value="ECO:0007669"/>
    <property type="project" value="TreeGrafter"/>
</dbReference>
<comment type="subunit">
    <text evidence="8">Homodimer.</text>
</comment>
<keyword evidence="6 8" id="KW-0408">Iron</keyword>
<evidence type="ECO:0000256" key="6">
    <source>
        <dbReference type="ARBA" id="ARBA00023004"/>
    </source>
</evidence>
<dbReference type="Pfam" id="PF01883">
    <property type="entry name" value="FeS_assembly_P"/>
    <property type="match status" value="1"/>
</dbReference>
<feature type="binding site" evidence="8">
    <location>
        <begin position="112"/>
        <end position="119"/>
    </location>
    <ligand>
        <name>ATP</name>
        <dbReference type="ChEBI" id="CHEBI:30616"/>
    </ligand>
</feature>
<evidence type="ECO:0000313" key="10">
    <source>
        <dbReference type="EMBL" id="MBN8658840.1"/>
    </source>
</evidence>
<comment type="caution">
    <text evidence="10">The sequence shown here is derived from an EMBL/GenBank/DDBJ whole genome shotgun (WGS) entry which is preliminary data.</text>
</comment>
<keyword evidence="7 8" id="KW-0411">Iron-sulfur</keyword>
<dbReference type="HAMAP" id="MF_02040">
    <property type="entry name" value="Mrp_NBP35"/>
    <property type="match status" value="1"/>
</dbReference>
<keyword evidence="3 8" id="KW-0479">Metal-binding</keyword>
<dbReference type="CDD" id="cd02037">
    <property type="entry name" value="Mrp_NBP35"/>
    <property type="match status" value="1"/>
</dbReference>
<dbReference type="GO" id="GO:0016887">
    <property type="term" value="F:ATP hydrolysis activity"/>
    <property type="evidence" value="ECO:0007669"/>
    <property type="project" value="UniProtKB-UniRule"/>
</dbReference>
<dbReference type="Pfam" id="PF10609">
    <property type="entry name" value="ParA"/>
    <property type="match status" value="1"/>
</dbReference>
<feature type="domain" description="MIP18 family-like" evidence="9">
    <location>
        <begin position="11"/>
        <end position="81"/>
    </location>
</feature>
<accession>A0A8J7TJQ4</accession>
<dbReference type="InterPro" id="IPR000808">
    <property type="entry name" value="Mrp-like_CS"/>
</dbReference>
<dbReference type="InterPro" id="IPR027417">
    <property type="entry name" value="P-loop_NTPase"/>
</dbReference>